<name>A0A7S0K8E0_CAFRO</name>
<accession>A0A7S0K8E0</accession>
<gene>
    <name evidence="2" type="ORF">CROE0942_LOCUS17792</name>
</gene>
<protein>
    <submittedName>
        <fullName evidence="2">Uncharacterized protein</fullName>
    </submittedName>
</protein>
<feature type="compositionally biased region" description="Basic and acidic residues" evidence="1">
    <location>
        <begin position="185"/>
        <end position="206"/>
    </location>
</feature>
<sequence length="575" mass="57541">MADDDGGCSGPLDPAALLSGVSGDWAWLGECSAQAAELCGAASGQDAALLRDSAVAGPMARAMVAHERLATPRALAWLAATRRLQGCTALAEGEATVTEAEFRLAPYEDDESVGGAAEARGGEAADGGARGEGAALPGHSTGTGGGMEQWAKLAGGRAVQCLAVAPQFRRGWETALTAHSAGEGGKGECDGDHDGSGSENGGRPDAHGAAPTAAAFASALWDLPREDTLAAAAASVAPTVDIPSPPCARGRRSGTVAAAQAAETGDGSGARVLRSPGSERAAQWLTAESPVACVLGPELMPGASGNAAAAHPVAATAPLGPRPLAQEEHGTDEGRAAVLLWEVSAPPPEQAPRGRGRPRRERADAARGELLAVVESLSSSTVQGLLEACTSALGGGGRPSSAAAIVGGGIVAETGGVSGSSAGGGSVGRWLQRWSEALEPTAMPSGMAGLVARRAGAVRVGDLRPRLAGRFVLLLAGDAGSGDGRWFEMRCVDVRQRCAHDDPRDSSFPAAVFARPTHRAAAASCSRCGVRPGCHAVAGGALAWLPVDPGDEGAAVCGPCFEALREAGAFDEGEW</sequence>
<feature type="region of interest" description="Disordered" evidence="1">
    <location>
        <begin position="108"/>
        <end position="145"/>
    </location>
</feature>
<feature type="region of interest" description="Disordered" evidence="1">
    <location>
        <begin position="179"/>
        <end position="210"/>
    </location>
</feature>
<organism evidence="2">
    <name type="scientific">Cafeteria roenbergensis</name>
    <name type="common">Marine flagellate</name>
    <dbReference type="NCBI Taxonomy" id="33653"/>
    <lineage>
        <taxon>Eukaryota</taxon>
        <taxon>Sar</taxon>
        <taxon>Stramenopiles</taxon>
        <taxon>Bigyra</taxon>
        <taxon>Opalozoa</taxon>
        <taxon>Bicosoecida</taxon>
        <taxon>Cafeteriaceae</taxon>
        <taxon>Cafeteria</taxon>
    </lineage>
</organism>
<evidence type="ECO:0000256" key="1">
    <source>
        <dbReference type="SAM" id="MobiDB-lite"/>
    </source>
</evidence>
<feature type="region of interest" description="Disordered" evidence="1">
    <location>
        <begin position="342"/>
        <end position="364"/>
    </location>
</feature>
<proteinExistence type="predicted"/>
<dbReference type="EMBL" id="HBET01026312">
    <property type="protein sequence ID" value="CAD8573410.1"/>
    <property type="molecule type" value="Transcribed_RNA"/>
</dbReference>
<dbReference type="AlphaFoldDB" id="A0A7S0K8E0"/>
<reference evidence="2" key="1">
    <citation type="submission" date="2021-01" db="EMBL/GenBank/DDBJ databases">
        <authorList>
            <person name="Corre E."/>
            <person name="Pelletier E."/>
            <person name="Niang G."/>
            <person name="Scheremetjew M."/>
            <person name="Finn R."/>
            <person name="Kale V."/>
            <person name="Holt S."/>
            <person name="Cochrane G."/>
            <person name="Meng A."/>
            <person name="Brown T."/>
            <person name="Cohen L."/>
        </authorList>
    </citation>
    <scope>NUCLEOTIDE SEQUENCE</scope>
    <source>
        <strain evidence="2">E4-10</strain>
    </source>
</reference>
<evidence type="ECO:0000313" key="2">
    <source>
        <dbReference type="EMBL" id="CAD8573410.1"/>
    </source>
</evidence>